<dbReference type="EMBL" id="OX451737">
    <property type="protein sequence ID" value="CAI8595806.1"/>
    <property type="molecule type" value="Genomic_DNA"/>
</dbReference>
<name>A0AAV0ZDD0_VICFA</name>
<feature type="domain" description="Pectinesterase inhibitor" evidence="4">
    <location>
        <begin position="22"/>
        <end position="180"/>
    </location>
</feature>
<feature type="signal peptide" evidence="3">
    <location>
        <begin position="1"/>
        <end position="21"/>
    </location>
</feature>
<evidence type="ECO:0000313" key="6">
    <source>
        <dbReference type="Proteomes" id="UP001157006"/>
    </source>
</evidence>
<evidence type="ECO:0000259" key="4">
    <source>
        <dbReference type="SMART" id="SM00856"/>
    </source>
</evidence>
<dbReference type="Gene3D" id="1.20.140.40">
    <property type="entry name" value="Invertase/pectin methylesterase inhibitor family protein"/>
    <property type="match status" value="1"/>
</dbReference>
<proteinExistence type="inferred from homology"/>
<dbReference type="Proteomes" id="UP001157006">
    <property type="component" value="Chromosome 2"/>
</dbReference>
<reference evidence="5 6" key="1">
    <citation type="submission" date="2023-01" db="EMBL/GenBank/DDBJ databases">
        <authorList>
            <person name="Kreplak J."/>
        </authorList>
    </citation>
    <scope>NUCLEOTIDE SEQUENCE [LARGE SCALE GENOMIC DNA]</scope>
</reference>
<dbReference type="CDD" id="cd15798">
    <property type="entry name" value="PMEI-like_3"/>
    <property type="match status" value="1"/>
</dbReference>
<protein>
    <recommendedName>
        <fullName evidence="4">Pectinesterase inhibitor domain-containing protein</fullName>
    </recommendedName>
</protein>
<dbReference type="GO" id="GO:0046910">
    <property type="term" value="F:pectinesterase inhibitor activity"/>
    <property type="evidence" value="ECO:0007669"/>
    <property type="project" value="UniProtKB-ARBA"/>
</dbReference>
<dbReference type="NCBIfam" id="TIGR01614">
    <property type="entry name" value="PME_inhib"/>
    <property type="match status" value="1"/>
</dbReference>
<dbReference type="InterPro" id="IPR051955">
    <property type="entry name" value="PME_Inhibitor"/>
</dbReference>
<dbReference type="InterPro" id="IPR006501">
    <property type="entry name" value="Pectinesterase_inhib_dom"/>
</dbReference>
<feature type="chain" id="PRO_5043830211" description="Pectinesterase inhibitor domain-containing protein" evidence="3">
    <location>
        <begin position="22"/>
        <end position="188"/>
    </location>
</feature>
<keyword evidence="1 3" id="KW-0732">Signal</keyword>
<evidence type="ECO:0000256" key="2">
    <source>
        <dbReference type="ARBA" id="ARBA00038471"/>
    </source>
</evidence>
<evidence type="ECO:0000256" key="3">
    <source>
        <dbReference type="SAM" id="SignalP"/>
    </source>
</evidence>
<evidence type="ECO:0000256" key="1">
    <source>
        <dbReference type="ARBA" id="ARBA00022729"/>
    </source>
</evidence>
<dbReference type="SMART" id="SM00856">
    <property type="entry name" value="PMEI"/>
    <property type="match status" value="1"/>
</dbReference>
<keyword evidence="6" id="KW-1185">Reference proteome</keyword>
<comment type="similarity">
    <text evidence="2">Belongs to the PMEI family.</text>
</comment>
<dbReference type="Pfam" id="PF04043">
    <property type="entry name" value="PMEI"/>
    <property type="match status" value="1"/>
</dbReference>
<dbReference type="SUPFAM" id="SSF101148">
    <property type="entry name" value="Plant invertase/pectin methylesterase inhibitor"/>
    <property type="match status" value="1"/>
</dbReference>
<dbReference type="FunFam" id="1.20.140.40:FF:000005">
    <property type="entry name" value="Pectin methylesterase inhibitor 1"/>
    <property type="match status" value="1"/>
</dbReference>
<dbReference type="AlphaFoldDB" id="A0AAV0ZDD0"/>
<dbReference type="PANTHER" id="PTHR31080">
    <property type="entry name" value="PECTINESTERASE INHIBITOR-LIKE"/>
    <property type="match status" value="1"/>
</dbReference>
<dbReference type="PANTHER" id="PTHR31080:SF87">
    <property type="entry name" value="PECTINESTERASE INHIBITOR 7"/>
    <property type="match status" value="1"/>
</dbReference>
<gene>
    <name evidence="5" type="ORF">VFH_II003560</name>
</gene>
<accession>A0AAV0ZDD0</accession>
<sequence length="188" mass="20747">MATMFSIYLFLLITLVSITTSTPTNFIKSSCSTTLYPTLCVESLSVYASKIQQDPHQLVQTALSLSLNRTQTTKAFVRKCKYFKNLKPRVYAAIHDCVEVIGDGVDRLSSSLKELKLCKIKSQDFNWHISNVETWVSSALTDGSTCSDGFGGKALDGRIKSSIRSRMVDVAQVTSNALSLINQYAANQ</sequence>
<dbReference type="InterPro" id="IPR035513">
    <property type="entry name" value="Invertase/methylesterase_inhib"/>
</dbReference>
<evidence type="ECO:0000313" key="5">
    <source>
        <dbReference type="EMBL" id="CAI8595806.1"/>
    </source>
</evidence>
<organism evidence="5 6">
    <name type="scientific">Vicia faba</name>
    <name type="common">Broad bean</name>
    <name type="synonym">Faba vulgaris</name>
    <dbReference type="NCBI Taxonomy" id="3906"/>
    <lineage>
        <taxon>Eukaryota</taxon>
        <taxon>Viridiplantae</taxon>
        <taxon>Streptophyta</taxon>
        <taxon>Embryophyta</taxon>
        <taxon>Tracheophyta</taxon>
        <taxon>Spermatophyta</taxon>
        <taxon>Magnoliopsida</taxon>
        <taxon>eudicotyledons</taxon>
        <taxon>Gunneridae</taxon>
        <taxon>Pentapetalae</taxon>
        <taxon>rosids</taxon>
        <taxon>fabids</taxon>
        <taxon>Fabales</taxon>
        <taxon>Fabaceae</taxon>
        <taxon>Papilionoideae</taxon>
        <taxon>50 kb inversion clade</taxon>
        <taxon>NPAAA clade</taxon>
        <taxon>Hologalegina</taxon>
        <taxon>IRL clade</taxon>
        <taxon>Fabeae</taxon>
        <taxon>Vicia</taxon>
    </lineage>
</organism>